<dbReference type="OrthoDB" id="283492at2759"/>
<accession>A0A1R2D261</accession>
<evidence type="ECO:0000313" key="5">
    <source>
        <dbReference type="EMBL" id="OMJ95354.1"/>
    </source>
</evidence>
<keyword evidence="6" id="KW-1185">Reference proteome</keyword>
<dbReference type="EMBL" id="MPUH01000013">
    <property type="protein sequence ID" value="OMJ95354.1"/>
    <property type="molecule type" value="Genomic_DNA"/>
</dbReference>
<evidence type="ECO:0008006" key="7">
    <source>
        <dbReference type="Google" id="ProtNLM"/>
    </source>
</evidence>
<dbReference type="InterPro" id="IPR012292">
    <property type="entry name" value="Globin/Proto"/>
</dbReference>
<sequence length="118" mass="13867">MNLFEKYGGADFWSDFLNTVYENLTASKYTRHHFRSKNISHIKEMLLALLELTLASNAEISEASMREAHRDLGISNEEFDEWISIYRQALSDYKVADQDCVYIIDILSSYRRSIVRYI</sequence>
<reference evidence="5 6" key="1">
    <citation type="submission" date="2016-11" db="EMBL/GenBank/DDBJ databases">
        <title>The macronuclear genome of Stentor coeruleus: a giant cell with tiny introns.</title>
        <authorList>
            <person name="Slabodnick M."/>
            <person name="Ruby J.G."/>
            <person name="Reiff S.B."/>
            <person name="Swart E.C."/>
            <person name="Gosai S."/>
            <person name="Prabakaran S."/>
            <person name="Witkowska E."/>
            <person name="Larue G.E."/>
            <person name="Fisher S."/>
            <person name="Freeman R.M."/>
            <person name="Gunawardena J."/>
            <person name="Chu W."/>
            <person name="Stover N.A."/>
            <person name="Gregory B.D."/>
            <person name="Nowacki M."/>
            <person name="Derisi J."/>
            <person name="Roy S.W."/>
            <person name="Marshall W.F."/>
            <person name="Sood P."/>
        </authorList>
    </citation>
    <scope>NUCLEOTIDE SEQUENCE [LARGE SCALE GENOMIC DNA]</scope>
    <source>
        <strain evidence="5">WM001</strain>
    </source>
</reference>
<keyword evidence="4" id="KW-0408">Iron</keyword>
<protein>
    <recommendedName>
        <fullName evidence="7">Globin family profile domain-containing protein</fullName>
    </recommendedName>
</protein>
<gene>
    <name evidence="5" type="ORF">SteCoe_1261</name>
</gene>
<dbReference type="Pfam" id="PF01152">
    <property type="entry name" value="Bac_globin"/>
    <property type="match status" value="1"/>
</dbReference>
<dbReference type="InterPro" id="IPR001486">
    <property type="entry name" value="Hemoglobin_trunc"/>
</dbReference>
<evidence type="ECO:0000256" key="4">
    <source>
        <dbReference type="ARBA" id="ARBA00023004"/>
    </source>
</evidence>
<evidence type="ECO:0000256" key="1">
    <source>
        <dbReference type="ARBA" id="ARBA00022448"/>
    </source>
</evidence>
<dbReference type="Gene3D" id="1.10.490.10">
    <property type="entry name" value="Globins"/>
    <property type="match status" value="1"/>
</dbReference>
<dbReference type="GO" id="GO:0046872">
    <property type="term" value="F:metal ion binding"/>
    <property type="evidence" value="ECO:0007669"/>
    <property type="project" value="UniProtKB-KW"/>
</dbReference>
<evidence type="ECO:0000313" key="6">
    <source>
        <dbReference type="Proteomes" id="UP000187209"/>
    </source>
</evidence>
<dbReference type="Proteomes" id="UP000187209">
    <property type="component" value="Unassembled WGS sequence"/>
</dbReference>
<keyword evidence="2" id="KW-0349">Heme</keyword>
<organism evidence="5 6">
    <name type="scientific">Stentor coeruleus</name>
    <dbReference type="NCBI Taxonomy" id="5963"/>
    <lineage>
        <taxon>Eukaryota</taxon>
        <taxon>Sar</taxon>
        <taxon>Alveolata</taxon>
        <taxon>Ciliophora</taxon>
        <taxon>Postciliodesmatophora</taxon>
        <taxon>Heterotrichea</taxon>
        <taxon>Heterotrichida</taxon>
        <taxon>Stentoridae</taxon>
        <taxon>Stentor</taxon>
    </lineage>
</organism>
<dbReference type="GO" id="GO:0019825">
    <property type="term" value="F:oxygen binding"/>
    <property type="evidence" value="ECO:0007669"/>
    <property type="project" value="InterPro"/>
</dbReference>
<dbReference type="GO" id="GO:0020037">
    <property type="term" value="F:heme binding"/>
    <property type="evidence" value="ECO:0007669"/>
    <property type="project" value="InterPro"/>
</dbReference>
<evidence type="ECO:0000256" key="3">
    <source>
        <dbReference type="ARBA" id="ARBA00022723"/>
    </source>
</evidence>
<keyword evidence="1" id="KW-0813">Transport</keyword>
<dbReference type="InterPro" id="IPR009050">
    <property type="entry name" value="Globin-like_sf"/>
</dbReference>
<name>A0A1R2D261_9CILI</name>
<comment type="caution">
    <text evidence="5">The sequence shown here is derived from an EMBL/GenBank/DDBJ whole genome shotgun (WGS) entry which is preliminary data.</text>
</comment>
<proteinExistence type="predicted"/>
<dbReference type="SUPFAM" id="SSF46458">
    <property type="entry name" value="Globin-like"/>
    <property type="match status" value="1"/>
</dbReference>
<dbReference type="AlphaFoldDB" id="A0A1R2D261"/>
<evidence type="ECO:0000256" key="2">
    <source>
        <dbReference type="ARBA" id="ARBA00022617"/>
    </source>
</evidence>
<keyword evidence="3" id="KW-0479">Metal-binding</keyword>